<name>A0A822XZA5_NELNU</name>
<dbReference type="EMBL" id="DUZY01000001">
    <property type="protein sequence ID" value="DAD24326.1"/>
    <property type="molecule type" value="Genomic_DNA"/>
</dbReference>
<protein>
    <submittedName>
        <fullName evidence="1">Uncharacterized protein</fullName>
    </submittedName>
</protein>
<reference evidence="1 2" key="1">
    <citation type="journal article" date="2020" name="Mol. Biol. Evol.">
        <title>Distinct Expression and Methylation Patterns for Genes with Different Fates following a Single Whole-Genome Duplication in Flowering Plants.</title>
        <authorList>
            <person name="Shi T."/>
            <person name="Rahmani R.S."/>
            <person name="Gugger P.F."/>
            <person name="Wang M."/>
            <person name="Li H."/>
            <person name="Zhang Y."/>
            <person name="Li Z."/>
            <person name="Wang Q."/>
            <person name="Van de Peer Y."/>
            <person name="Marchal K."/>
            <person name="Chen J."/>
        </authorList>
    </citation>
    <scope>NUCLEOTIDE SEQUENCE [LARGE SCALE GENOMIC DNA]</scope>
    <source>
        <tissue evidence="1">Leaf</tissue>
    </source>
</reference>
<gene>
    <name evidence="1" type="ORF">HUJ06_025790</name>
</gene>
<keyword evidence="2" id="KW-1185">Reference proteome</keyword>
<proteinExistence type="predicted"/>
<dbReference type="Proteomes" id="UP000607653">
    <property type="component" value="Unassembled WGS sequence"/>
</dbReference>
<organism evidence="1 2">
    <name type="scientific">Nelumbo nucifera</name>
    <name type="common">Sacred lotus</name>
    <dbReference type="NCBI Taxonomy" id="4432"/>
    <lineage>
        <taxon>Eukaryota</taxon>
        <taxon>Viridiplantae</taxon>
        <taxon>Streptophyta</taxon>
        <taxon>Embryophyta</taxon>
        <taxon>Tracheophyta</taxon>
        <taxon>Spermatophyta</taxon>
        <taxon>Magnoliopsida</taxon>
        <taxon>Proteales</taxon>
        <taxon>Nelumbonaceae</taxon>
        <taxon>Nelumbo</taxon>
    </lineage>
</organism>
<sequence>MQRKINSDGGISLGKITFISKEAKDVSE</sequence>
<evidence type="ECO:0000313" key="2">
    <source>
        <dbReference type="Proteomes" id="UP000607653"/>
    </source>
</evidence>
<dbReference type="AlphaFoldDB" id="A0A822XZA5"/>
<accession>A0A822XZA5</accession>
<comment type="caution">
    <text evidence="1">The sequence shown here is derived from an EMBL/GenBank/DDBJ whole genome shotgun (WGS) entry which is preliminary data.</text>
</comment>
<evidence type="ECO:0000313" key="1">
    <source>
        <dbReference type="EMBL" id="DAD24326.1"/>
    </source>
</evidence>